<dbReference type="AlphaFoldDB" id="A0AAU6Q0W1"/>
<dbReference type="PANTHER" id="PTHR43877">
    <property type="entry name" value="AMINOALKYLPHOSPHONATE N-ACETYLTRANSFERASE-RELATED-RELATED"/>
    <property type="match status" value="1"/>
</dbReference>
<accession>A0AAU6Q0W1</accession>
<protein>
    <submittedName>
        <fullName evidence="4">GNAT family N-acetyltransferase</fullName>
        <ecNumber evidence="4">2.3.1.-</ecNumber>
    </submittedName>
</protein>
<dbReference type="RefSeq" id="WP_339095186.1">
    <property type="nucleotide sequence ID" value="NZ_CP149782.1"/>
</dbReference>
<dbReference type="Pfam" id="PF13527">
    <property type="entry name" value="Acetyltransf_9"/>
    <property type="match status" value="1"/>
</dbReference>
<dbReference type="Gene3D" id="3.40.630.30">
    <property type="match status" value="1"/>
</dbReference>
<dbReference type="EMBL" id="CP149782">
    <property type="protein sequence ID" value="WYF44013.1"/>
    <property type="molecule type" value="Genomic_DNA"/>
</dbReference>
<keyword evidence="1 4" id="KW-0808">Transferase</keyword>
<dbReference type="GO" id="GO:0016747">
    <property type="term" value="F:acyltransferase activity, transferring groups other than amino-acyl groups"/>
    <property type="evidence" value="ECO:0007669"/>
    <property type="project" value="InterPro"/>
</dbReference>
<gene>
    <name evidence="4" type="ORF">WDJ50_11415</name>
</gene>
<keyword evidence="2 4" id="KW-0012">Acyltransferase</keyword>
<feature type="domain" description="N-acetyltransferase" evidence="3">
    <location>
        <begin position="1"/>
        <end position="152"/>
    </location>
</feature>
<dbReference type="PROSITE" id="PS51186">
    <property type="entry name" value="GNAT"/>
    <property type="match status" value="1"/>
</dbReference>
<evidence type="ECO:0000259" key="3">
    <source>
        <dbReference type="PROSITE" id="PS51186"/>
    </source>
</evidence>
<dbReference type="EC" id="2.3.1.-" evidence="4"/>
<evidence type="ECO:0000256" key="2">
    <source>
        <dbReference type="ARBA" id="ARBA00023315"/>
    </source>
</evidence>
<dbReference type="SUPFAM" id="SSF55729">
    <property type="entry name" value="Acyl-CoA N-acyltransferases (Nat)"/>
    <property type="match status" value="1"/>
</dbReference>
<proteinExistence type="predicted"/>
<reference evidence="4" key="1">
    <citation type="submission" date="2024-03" db="EMBL/GenBank/DDBJ databases">
        <title>Deinococcus weizhi sp. nov., isolated from human skin.</title>
        <authorList>
            <person name="Wei Z."/>
            <person name="Tian F."/>
            <person name="Yang C."/>
            <person name="Xin L.T."/>
            <person name="Wen Z.J."/>
            <person name="Lan K.C."/>
            <person name="Yu L."/>
            <person name="Zhe W."/>
            <person name="Dan F.D."/>
            <person name="Jun W."/>
            <person name="Rui Z."/>
            <person name="Yong X.J."/>
            <person name="Ting Y."/>
            <person name="Wei X."/>
            <person name="Xu Z.G."/>
            <person name="Xin Z."/>
            <person name="Dong F.G."/>
            <person name="Ni X.M."/>
            <person name="Zheng M.G."/>
            <person name="Chun Y."/>
            <person name="Qian W.X."/>
        </authorList>
    </citation>
    <scope>NUCLEOTIDE SEQUENCE</scope>
    <source>
        <strain evidence="4">VB142</strain>
    </source>
</reference>
<organism evidence="4">
    <name type="scientific">Deinococcus sp. VB142</name>
    <dbReference type="NCBI Taxonomy" id="3112952"/>
    <lineage>
        <taxon>Bacteria</taxon>
        <taxon>Thermotogati</taxon>
        <taxon>Deinococcota</taxon>
        <taxon>Deinococci</taxon>
        <taxon>Deinococcales</taxon>
        <taxon>Deinococcaceae</taxon>
        <taxon>Deinococcus</taxon>
    </lineage>
</organism>
<evidence type="ECO:0000313" key="4">
    <source>
        <dbReference type="EMBL" id="WYF44013.1"/>
    </source>
</evidence>
<dbReference type="InterPro" id="IPR016181">
    <property type="entry name" value="Acyl_CoA_acyltransferase"/>
</dbReference>
<dbReference type="FunFam" id="3.40.630.30:FF:000283">
    <property type="entry name" value="Acetyltransferase, putative"/>
    <property type="match status" value="1"/>
</dbReference>
<evidence type="ECO:0000256" key="1">
    <source>
        <dbReference type="ARBA" id="ARBA00022679"/>
    </source>
</evidence>
<sequence length="152" mass="17009">MNIRLATPADAEIIAQQRDAMFLDMGEDAEKLARVHDSALAWHRRALESGLYTGFLAETDGEIVGGAGLLWQDLPPNPDTDLDVRGYVMNVYVRPDRRGRGLARRLLERVLEECEARGVTLVSLHASEAGRPLYEQLGFKPTNELKLKVERP</sequence>
<dbReference type="InterPro" id="IPR000182">
    <property type="entry name" value="GNAT_dom"/>
</dbReference>
<dbReference type="InterPro" id="IPR050832">
    <property type="entry name" value="Bact_Acetyltransf"/>
</dbReference>
<name>A0AAU6Q0W1_9DEIO</name>